<dbReference type="EMBL" id="JBHTKY010000015">
    <property type="protein sequence ID" value="MFD1166154.1"/>
    <property type="molecule type" value="Genomic_DNA"/>
</dbReference>
<keyword evidence="1" id="KW-0812">Transmembrane</keyword>
<evidence type="ECO:0000256" key="1">
    <source>
        <dbReference type="SAM" id="Phobius"/>
    </source>
</evidence>
<name>A0ABW3RMC0_9SPHI</name>
<dbReference type="Pfam" id="PF20664">
    <property type="entry name" value="DUF6814"/>
    <property type="match status" value="1"/>
</dbReference>
<sequence>MENIKKILGFVWIALALLTAYFCIAIFGLPKIVSGKQEDVVFGIIILFILTPIISIGLGVFGYFALTGEYNKDKM</sequence>
<organism evidence="2 3">
    <name type="scientific">Sphingobacterium daejeonense</name>
    <dbReference type="NCBI Taxonomy" id="371142"/>
    <lineage>
        <taxon>Bacteria</taxon>
        <taxon>Pseudomonadati</taxon>
        <taxon>Bacteroidota</taxon>
        <taxon>Sphingobacteriia</taxon>
        <taxon>Sphingobacteriales</taxon>
        <taxon>Sphingobacteriaceae</taxon>
        <taxon>Sphingobacterium</taxon>
    </lineage>
</organism>
<reference evidence="3" key="1">
    <citation type="journal article" date="2019" name="Int. J. Syst. Evol. Microbiol.">
        <title>The Global Catalogue of Microorganisms (GCM) 10K type strain sequencing project: providing services to taxonomists for standard genome sequencing and annotation.</title>
        <authorList>
            <consortium name="The Broad Institute Genomics Platform"/>
            <consortium name="The Broad Institute Genome Sequencing Center for Infectious Disease"/>
            <person name="Wu L."/>
            <person name="Ma J."/>
        </authorList>
    </citation>
    <scope>NUCLEOTIDE SEQUENCE [LARGE SCALE GENOMIC DNA]</scope>
    <source>
        <strain evidence="3">CCUG 52468</strain>
    </source>
</reference>
<gene>
    <name evidence="2" type="ORF">ACFQ2C_11110</name>
</gene>
<keyword evidence="1" id="KW-0472">Membrane</keyword>
<dbReference type="InterPro" id="IPR049211">
    <property type="entry name" value="DUF6814"/>
</dbReference>
<proteinExistence type="predicted"/>
<accession>A0ABW3RMC0</accession>
<protein>
    <submittedName>
        <fullName evidence="2">DUF6814 family protein</fullName>
    </submittedName>
</protein>
<feature type="transmembrane region" description="Helical" evidence="1">
    <location>
        <begin position="41"/>
        <end position="66"/>
    </location>
</feature>
<feature type="transmembrane region" description="Helical" evidence="1">
    <location>
        <begin position="7"/>
        <end position="29"/>
    </location>
</feature>
<evidence type="ECO:0000313" key="3">
    <source>
        <dbReference type="Proteomes" id="UP001597205"/>
    </source>
</evidence>
<evidence type="ECO:0000313" key="2">
    <source>
        <dbReference type="EMBL" id="MFD1166154.1"/>
    </source>
</evidence>
<dbReference type="RefSeq" id="WP_099372768.1">
    <property type="nucleotide sequence ID" value="NZ_JALXMZ010000001.1"/>
</dbReference>
<keyword evidence="3" id="KW-1185">Reference proteome</keyword>
<keyword evidence="1" id="KW-1133">Transmembrane helix</keyword>
<comment type="caution">
    <text evidence="2">The sequence shown here is derived from an EMBL/GenBank/DDBJ whole genome shotgun (WGS) entry which is preliminary data.</text>
</comment>
<dbReference type="Proteomes" id="UP001597205">
    <property type="component" value="Unassembled WGS sequence"/>
</dbReference>